<reference evidence="1" key="1">
    <citation type="journal article" date="2021" name="New Phytol.">
        <title>Evolutionary innovations through gain and loss of genes in the ectomycorrhizal Boletales.</title>
        <authorList>
            <person name="Wu G."/>
            <person name="Miyauchi S."/>
            <person name="Morin E."/>
            <person name="Kuo A."/>
            <person name="Drula E."/>
            <person name="Varga T."/>
            <person name="Kohler A."/>
            <person name="Feng B."/>
            <person name="Cao Y."/>
            <person name="Lipzen A."/>
            <person name="Daum C."/>
            <person name="Hundley H."/>
            <person name="Pangilinan J."/>
            <person name="Johnson J."/>
            <person name="Barry K."/>
            <person name="LaButti K."/>
            <person name="Ng V."/>
            <person name="Ahrendt S."/>
            <person name="Min B."/>
            <person name="Choi I.G."/>
            <person name="Park H."/>
            <person name="Plett J.M."/>
            <person name="Magnuson J."/>
            <person name="Spatafora J.W."/>
            <person name="Nagy L.G."/>
            <person name="Henrissat B."/>
            <person name="Grigoriev I.V."/>
            <person name="Yang Z.L."/>
            <person name="Xu J."/>
            <person name="Martin F.M."/>
        </authorList>
    </citation>
    <scope>NUCLEOTIDE SEQUENCE</scope>
    <source>
        <strain evidence="1">ATCC 28755</strain>
    </source>
</reference>
<proteinExistence type="predicted"/>
<name>A0ACB8ALV1_9AGAM</name>
<comment type="caution">
    <text evidence="1">The sequence shown here is derived from an EMBL/GenBank/DDBJ whole genome shotgun (WGS) entry which is preliminary data.</text>
</comment>
<accession>A0ACB8ALV1</accession>
<sequence length="353" mass="39220">MSVPSIDPKPGIPPKAKPPVVQPGSGNNIIINPNQRKNPLLDCIRDVGKEFGDIVPDFQVGRTTCALFLSLKYHRLHPEYIHTRIEKLGHSYNLRILLILCDVSESQELIRELTKVCLINNMTIIVAWSNEEAGQYLATYKQFEHKPPDLIKERVDQDYDSLLRTALTSISKVNKTDVETLRTSLGSFADIARTPADRLQKLPGFGPVKVRRIKEAFEKPFRNKITSSTLSLTQRDVPQGGNPDTNASTSIKDKGKGREIAPTATSAPSSSLPQPPSPVWDIELDLDDPLPTSTSDRQRPLLEEPQWGSQAPTPTRPRRSPSPVWDIELDLNDEDIAEGNENGDGFGSPQNLL</sequence>
<dbReference type="Proteomes" id="UP000790377">
    <property type="component" value="Unassembled WGS sequence"/>
</dbReference>
<dbReference type="EMBL" id="MU267622">
    <property type="protein sequence ID" value="KAH7913894.1"/>
    <property type="molecule type" value="Genomic_DNA"/>
</dbReference>
<evidence type="ECO:0000313" key="1">
    <source>
        <dbReference type="EMBL" id="KAH7913894.1"/>
    </source>
</evidence>
<protein>
    <submittedName>
        <fullName evidence="1">Restriction endonuclease type II-like protein</fullName>
    </submittedName>
</protein>
<keyword evidence="2" id="KW-1185">Reference proteome</keyword>
<organism evidence="1 2">
    <name type="scientific">Hygrophoropsis aurantiaca</name>
    <dbReference type="NCBI Taxonomy" id="72124"/>
    <lineage>
        <taxon>Eukaryota</taxon>
        <taxon>Fungi</taxon>
        <taxon>Dikarya</taxon>
        <taxon>Basidiomycota</taxon>
        <taxon>Agaricomycotina</taxon>
        <taxon>Agaricomycetes</taxon>
        <taxon>Agaricomycetidae</taxon>
        <taxon>Boletales</taxon>
        <taxon>Coniophorineae</taxon>
        <taxon>Hygrophoropsidaceae</taxon>
        <taxon>Hygrophoropsis</taxon>
    </lineage>
</organism>
<evidence type="ECO:0000313" key="2">
    <source>
        <dbReference type="Proteomes" id="UP000790377"/>
    </source>
</evidence>
<gene>
    <name evidence="1" type="ORF">BJ138DRAFT_1144970</name>
</gene>